<reference evidence="1" key="1">
    <citation type="submission" date="2020-03" db="EMBL/GenBank/DDBJ databases">
        <title>Castanea mollissima Vanexum genome sequencing.</title>
        <authorList>
            <person name="Staton M."/>
        </authorList>
    </citation>
    <scope>NUCLEOTIDE SEQUENCE</scope>
    <source>
        <tissue evidence="1">Leaf</tissue>
    </source>
</reference>
<gene>
    <name evidence="1" type="ORF">CMV_008258</name>
</gene>
<comment type="caution">
    <text evidence="1">The sequence shown here is derived from an EMBL/GenBank/DDBJ whole genome shotgun (WGS) entry which is preliminary data.</text>
</comment>
<evidence type="ECO:0000313" key="2">
    <source>
        <dbReference type="Proteomes" id="UP000737018"/>
    </source>
</evidence>
<keyword evidence="2" id="KW-1185">Reference proteome</keyword>
<dbReference type="EMBL" id="JRKL02000854">
    <property type="protein sequence ID" value="KAF3967773.1"/>
    <property type="molecule type" value="Genomic_DNA"/>
</dbReference>
<organism evidence="1 2">
    <name type="scientific">Castanea mollissima</name>
    <name type="common">Chinese chestnut</name>
    <dbReference type="NCBI Taxonomy" id="60419"/>
    <lineage>
        <taxon>Eukaryota</taxon>
        <taxon>Viridiplantae</taxon>
        <taxon>Streptophyta</taxon>
        <taxon>Embryophyta</taxon>
        <taxon>Tracheophyta</taxon>
        <taxon>Spermatophyta</taxon>
        <taxon>Magnoliopsida</taxon>
        <taxon>eudicotyledons</taxon>
        <taxon>Gunneridae</taxon>
        <taxon>Pentapetalae</taxon>
        <taxon>rosids</taxon>
        <taxon>fabids</taxon>
        <taxon>Fagales</taxon>
        <taxon>Fagaceae</taxon>
        <taxon>Castanea</taxon>
    </lineage>
</organism>
<protein>
    <submittedName>
        <fullName evidence="1">Uncharacterized protein</fullName>
    </submittedName>
</protein>
<dbReference type="Proteomes" id="UP000737018">
    <property type="component" value="Unassembled WGS sequence"/>
</dbReference>
<accession>A0A8J4RGV0</accession>
<sequence>MGSDKIQGIVRIRLENLFNKVFQFENLKNINLNERVYAKNCLSLNSQSSNKLLIQIGEILNLLPNRVHLNDSNISEQNRIEIICEINEWGTSSSSLEPRNLTGIIKMLEVHVECLCCPQISSDPSLPFLSVTHGVGSSSVSDDIEPQPLLPLSPSFSSSCMDQKVFNNEGVLGLSTETRNNGCDLSLSSKAYPIRGLVFDDSRHLPLPSSVGSSMDKTSGPEIRFGSTTKNENNLIKFQEIHLPCCFTICHAFNAKKFIVMDDLLVGTEGRYILVTRVPVKEDDVALQVDLSMNLALQWNQRSGTELSLWVKSFYI</sequence>
<proteinExistence type="predicted"/>
<dbReference type="AlphaFoldDB" id="A0A8J4RGV0"/>
<name>A0A8J4RGV0_9ROSI</name>
<dbReference type="OrthoDB" id="1711448at2759"/>
<evidence type="ECO:0000313" key="1">
    <source>
        <dbReference type="EMBL" id="KAF3967773.1"/>
    </source>
</evidence>